<dbReference type="EMBL" id="CP119905">
    <property type="protein sequence ID" value="WFD24343.1"/>
    <property type="molecule type" value="Genomic_DNA"/>
</dbReference>
<feature type="compositionally biased region" description="Low complexity" evidence="8">
    <location>
        <begin position="270"/>
        <end position="291"/>
    </location>
</feature>
<proteinExistence type="inferred from homology"/>
<feature type="compositionally biased region" description="Acidic residues" evidence="8">
    <location>
        <begin position="239"/>
        <end position="250"/>
    </location>
</feature>
<evidence type="ECO:0000313" key="9">
    <source>
        <dbReference type="EMBL" id="WFD24343.1"/>
    </source>
</evidence>
<evidence type="ECO:0000256" key="4">
    <source>
        <dbReference type="ARBA" id="ARBA00022728"/>
    </source>
</evidence>
<evidence type="ECO:0000256" key="1">
    <source>
        <dbReference type="ARBA" id="ARBA00004123"/>
    </source>
</evidence>
<protein>
    <recommendedName>
        <fullName evidence="7">Pre-mRNA-splicing factor 38</fullName>
    </recommendedName>
</protein>
<reference evidence="9" key="1">
    <citation type="submission" date="2023-03" db="EMBL/GenBank/DDBJ databases">
        <title>Mating type loci evolution in Malassezia.</title>
        <authorList>
            <person name="Coelho M.A."/>
        </authorList>
    </citation>
    <scope>NUCLEOTIDE SEQUENCE</scope>
    <source>
        <strain evidence="9">CBS 12830</strain>
    </source>
</reference>
<keyword evidence="5 7" id="KW-0508">mRNA splicing</keyword>
<evidence type="ECO:0000256" key="8">
    <source>
        <dbReference type="SAM" id="MobiDB-lite"/>
    </source>
</evidence>
<keyword evidence="10" id="KW-1185">Reference proteome</keyword>
<dbReference type="InterPro" id="IPR005037">
    <property type="entry name" value="PRP38"/>
</dbReference>
<keyword evidence="3 7" id="KW-0507">mRNA processing</keyword>
<dbReference type="Pfam" id="PF03371">
    <property type="entry name" value="PRP38"/>
    <property type="match status" value="1"/>
</dbReference>
<dbReference type="GO" id="GO:0005681">
    <property type="term" value="C:spliceosomal complex"/>
    <property type="evidence" value="ECO:0007669"/>
    <property type="project" value="UniProtKB-KW"/>
</dbReference>
<accession>A0AAF0EEY1</accession>
<comment type="similarity">
    <text evidence="2 7">Belongs to the PRP38 family.</text>
</comment>
<comment type="subcellular location">
    <subcellularLocation>
        <location evidence="1 7">Nucleus</location>
    </subcellularLocation>
</comment>
<dbReference type="GO" id="GO:0000398">
    <property type="term" value="P:mRNA splicing, via spliceosome"/>
    <property type="evidence" value="ECO:0007669"/>
    <property type="project" value="UniProtKB-UniRule"/>
</dbReference>
<organism evidence="9 10">
    <name type="scientific">Malassezia equina</name>
    <dbReference type="NCBI Taxonomy" id="1381935"/>
    <lineage>
        <taxon>Eukaryota</taxon>
        <taxon>Fungi</taxon>
        <taxon>Dikarya</taxon>
        <taxon>Basidiomycota</taxon>
        <taxon>Ustilaginomycotina</taxon>
        <taxon>Malasseziomycetes</taxon>
        <taxon>Malasseziales</taxon>
        <taxon>Malasseziaceae</taxon>
        <taxon>Malassezia</taxon>
    </lineage>
</organism>
<evidence type="ECO:0000256" key="7">
    <source>
        <dbReference type="RuleBase" id="RU367025"/>
    </source>
</evidence>
<dbReference type="Proteomes" id="UP001214415">
    <property type="component" value="Chromosome 6"/>
</dbReference>
<name>A0AAF0EEY1_9BASI</name>
<evidence type="ECO:0000313" key="10">
    <source>
        <dbReference type="Proteomes" id="UP001214415"/>
    </source>
</evidence>
<evidence type="ECO:0000256" key="3">
    <source>
        <dbReference type="ARBA" id="ARBA00022664"/>
    </source>
</evidence>
<keyword evidence="6 7" id="KW-0539">Nucleus</keyword>
<feature type="region of interest" description="Disordered" evidence="8">
    <location>
        <begin position="222"/>
        <end position="291"/>
    </location>
</feature>
<sequence>MANTTAHDALSIHGTNPQFLVERIIRTRIYDSTFWKQDCFALNAASLVDKAVDLTYVGGTYGALRPSPFLCLVCKLLQLQPDRSIVLEYLAAEDLKYLRALAAMYIRLTFPSMEVYELLEPLLNDYRKLRWRDMAGQYSLSHMDEFIDQLLTEERVCDLILPRLTKRAVLERKEGLRPRTSKLEEAMVLGEADGMEDDGDESDDSIRAIRSQRQHRIAEADALRAERQARTARARGAIDEYESQQSESDEERLHARILRSRTPSVSPDCSPVARSPSPVFRSRSPSCSPEP</sequence>
<evidence type="ECO:0000256" key="2">
    <source>
        <dbReference type="ARBA" id="ARBA00006164"/>
    </source>
</evidence>
<keyword evidence="4 7" id="KW-0747">Spliceosome</keyword>
<comment type="function">
    <text evidence="7">Required for pre-mRNA splicing.</text>
</comment>
<gene>
    <name evidence="9" type="ORF">MEQU1_003042</name>
</gene>
<evidence type="ECO:0000256" key="5">
    <source>
        <dbReference type="ARBA" id="ARBA00023187"/>
    </source>
</evidence>
<dbReference type="AlphaFoldDB" id="A0AAF0EEY1"/>
<evidence type="ECO:0000256" key="6">
    <source>
        <dbReference type="ARBA" id="ARBA00023242"/>
    </source>
</evidence>
<dbReference type="PANTHER" id="PTHR23142">
    <property type="entry name" value="PRE-MRNA-SPLICING FACTOR 38A-RELATED"/>
    <property type="match status" value="1"/>
</dbReference>